<evidence type="ECO:0000256" key="6">
    <source>
        <dbReference type="ARBA" id="ARBA00023014"/>
    </source>
</evidence>
<dbReference type="PANTHER" id="PTHR43409">
    <property type="entry name" value="ANAEROBIC MAGNESIUM-PROTOPORPHYRIN IX MONOMETHYL ESTER CYCLASE-RELATED"/>
    <property type="match status" value="1"/>
</dbReference>
<gene>
    <name evidence="8" type="ORF">S03H2_15126</name>
</gene>
<sequence>MKILYINPARLQSGLDSIITGSPLSLISIAAMVPEHDAKLFDFKVDKYREKRFRSELNRYDVVAITSMTPQIYSALEVAEMAKEQGCKTILGGYHPTLVPEFVAKHEYVDFTVRGEGENTFKEIIDYIDGNKNNVSIKEIDGISYLNKDGKLIHNNERQLECNLDNFPMPRRDLLKGKLYTYLGTTTQQVETSRGCPHNCKFCCIIKMWRNSNQPITYRTKSISRIMREIYDVDWKNDFIFFCEDNFTINVKRFHKTFFVLYNISCFLC</sequence>
<keyword evidence="4" id="KW-0479">Metal-binding</keyword>
<dbReference type="Gene3D" id="3.40.50.280">
    <property type="entry name" value="Cobalamin-binding domain"/>
    <property type="match status" value="1"/>
</dbReference>
<accession>X1GZ21</accession>
<dbReference type="InterPro" id="IPR006158">
    <property type="entry name" value="Cobalamin-bd"/>
</dbReference>
<evidence type="ECO:0000256" key="1">
    <source>
        <dbReference type="ARBA" id="ARBA00001966"/>
    </source>
</evidence>
<evidence type="ECO:0000259" key="7">
    <source>
        <dbReference type="PROSITE" id="PS51332"/>
    </source>
</evidence>
<dbReference type="SFLD" id="SFLDG01123">
    <property type="entry name" value="methyltransferase_(Class_B)"/>
    <property type="match status" value="1"/>
</dbReference>
<dbReference type="GO" id="GO:0046872">
    <property type="term" value="F:metal ion binding"/>
    <property type="evidence" value="ECO:0007669"/>
    <property type="project" value="UniProtKB-KW"/>
</dbReference>
<feature type="domain" description="B12-binding" evidence="7">
    <location>
        <begin position="1"/>
        <end position="135"/>
    </location>
</feature>
<protein>
    <recommendedName>
        <fullName evidence="7">B12-binding domain-containing protein</fullName>
    </recommendedName>
</protein>
<dbReference type="PROSITE" id="PS51332">
    <property type="entry name" value="B12_BINDING"/>
    <property type="match status" value="1"/>
</dbReference>
<evidence type="ECO:0000256" key="5">
    <source>
        <dbReference type="ARBA" id="ARBA00023004"/>
    </source>
</evidence>
<dbReference type="GO" id="GO:0051539">
    <property type="term" value="F:4 iron, 4 sulfur cluster binding"/>
    <property type="evidence" value="ECO:0007669"/>
    <property type="project" value="UniProtKB-KW"/>
</dbReference>
<proteinExistence type="predicted"/>
<evidence type="ECO:0000256" key="3">
    <source>
        <dbReference type="ARBA" id="ARBA00022691"/>
    </source>
</evidence>
<dbReference type="EMBL" id="BARU01007677">
    <property type="protein sequence ID" value="GAH46869.1"/>
    <property type="molecule type" value="Genomic_DNA"/>
</dbReference>
<dbReference type="InterPro" id="IPR034466">
    <property type="entry name" value="Methyltransferase_Class_B"/>
</dbReference>
<dbReference type="Pfam" id="PF02310">
    <property type="entry name" value="B12-binding"/>
    <property type="match status" value="1"/>
</dbReference>
<name>X1GZ21_9ZZZZ</name>
<keyword evidence="6" id="KW-0411">Iron-sulfur</keyword>
<dbReference type="PANTHER" id="PTHR43409:SF7">
    <property type="entry name" value="BLL1977 PROTEIN"/>
    <property type="match status" value="1"/>
</dbReference>
<dbReference type="SFLD" id="SFLDG01082">
    <property type="entry name" value="B12-binding_domain_containing"/>
    <property type="match status" value="1"/>
</dbReference>
<evidence type="ECO:0000313" key="8">
    <source>
        <dbReference type="EMBL" id="GAH46869.1"/>
    </source>
</evidence>
<dbReference type="InterPro" id="IPR058240">
    <property type="entry name" value="rSAM_sf"/>
</dbReference>
<comment type="caution">
    <text evidence="8">The sequence shown here is derived from an EMBL/GenBank/DDBJ whole genome shotgun (WGS) entry which is preliminary data.</text>
</comment>
<dbReference type="SUPFAM" id="SSF102114">
    <property type="entry name" value="Radical SAM enzymes"/>
    <property type="match status" value="1"/>
</dbReference>
<dbReference type="InterPro" id="IPR051198">
    <property type="entry name" value="BchE-like"/>
</dbReference>
<keyword evidence="2" id="KW-0808">Transferase</keyword>
<keyword evidence="5" id="KW-0408">Iron</keyword>
<organism evidence="8">
    <name type="scientific">marine sediment metagenome</name>
    <dbReference type="NCBI Taxonomy" id="412755"/>
    <lineage>
        <taxon>unclassified sequences</taxon>
        <taxon>metagenomes</taxon>
        <taxon>ecological metagenomes</taxon>
    </lineage>
</organism>
<dbReference type="AlphaFoldDB" id="X1GZ21"/>
<evidence type="ECO:0000256" key="4">
    <source>
        <dbReference type="ARBA" id="ARBA00022723"/>
    </source>
</evidence>
<comment type="cofactor">
    <cofactor evidence="1">
        <name>[4Fe-4S] cluster</name>
        <dbReference type="ChEBI" id="CHEBI:49883"/>
    </cofactor>
</comment>
<dbReference type="InterPro" id="IPR007197">
    <property type="entry name" value="rSAM"/>
</dbReference>
<keyword evidence="3" id="KW-0949">S-adenosyl-L-methionine</keyword>
<dbReference type="GO" id="GO:0031419">
    <property type="term" value="F:cobalamin binding"/>
    <property type="evidence" value="ECO:0007669"/>
    <property type="project" value="InterPro"/>
</dbReference>
<reference evidence="8" key="1">
    <citation type="journal article" date="2014" name="Front. Microbiol.">
        <title>High frequency of phylogenetically diverse reductive dehalogenase-homologous genes in deep subseafloor sedimentary metagenomes.</title>
        <authorList>
            <person name="Kawai M."/>
            <person name="Futagami T."/>
            <person name="Toyoda A."/>
            <person name="Takaki Y."/>
            <person name="Nishi S."/>
            <person name="Hori S."/>
            <person name="Arai W."/>
            <person name="Tsubouchi T."/>
            <person name="Morono Y."/>
            <person name="Uchiyama I."/>
            <person name="Ito T."/>
            <person name="Fujiyama A."/>
            <person name="Inagaki F."/>
            <person name="Takami H."/>
        </authorList>
    </citation>
    <scope>NUCLEOTIDE SEQUENCE</scope>
    <source>
        <strain evidence="8">Expedition CK06-06</strain>
    </source>
</reference>
<evidence type="ECO:0000256" key="2">
    <source>
        <dbReference type="ARBA" id="ARBA00022679"/>
    </source>
</evidence>
<dbReference type="SFLD" id="SFLDS00029">
    <property type="entry name" value="Radical_SAM"/>
    <property type="match status" value="1"/>
</dbReference>
<dbReference type="CDD" id="cd02068">
    <property type="entry name" value="radical_SAM_B12_BD"/>
    <property type="match status" value="1"/>
</dbReference>
<dbReference type="GO" id="GO:0003824">
    <property type="term" value="F:catalytic activity"/>
    <property type="evidence" value="ECO:0007669"/>
    <property type="project" value="InterPro"/>
</dbReference>